<evidence type="ECO:0000256" key="2">
    <source>
        <dbReference type="ARBA" id="ARBA00022606"/>
    </source>
</evidence>
<accession>A0A835CV41</accession>
<dbReference type="PANTHER" id="PTHR11188">
    <property type="entry name" value="ARRESTIN DOMAIN CONTAINING PROTEIN"/>
    <property type="match status" value="1"/>
</dbReference>
<dbReference type="GO" id="GO:0005737">
    <property type="term" value="C:cytoplasm"/>
    <property type="evidence" value="ECO:0007669"/>
    <property type="project" value="TreeGrafter"/>
</dbReference>
<dbReference type="SMART" id="SM01017">
    <property type="entry name" value="Arrestin_C"/>
    <property type="match status" value="1"/>
</dbReference>
<dbReference type="InterPro" id="IPR014756">
    <property type="entry name" value="Ig_E-set"/>
</dbReference>
<dbReference type="OrthoDB" id="2333384at2759"/>
<dbReference type="GO" id="GO:0015031">
    <property type="term" value="P:protein transport"/>
    <property type="evidence" value="ECO:0007669"/>
    <property type="project" value="TreeGrafter"/>
</dbReference>
<dbReference type="PANTHER" id="PTHR11188:SF176">
    <property type="entry name" value="ARRESTIN DOMAIN-CONTAINING PROTEIN 1"/>
    <property type="match status" value="1"/>
</dbReference>
<gene>
    <name evidence="4" type="ORF">HCN44_005344</name>
</gene>
<keyword evidence="5" id="KW-1185">Reference proteome</keyword>
<dbReference type="AlphaFoldDB" id="A0A835CV41"/>
<proteinExistence type="inferred from homology"/>
<keyword evidence="2" id="KW-0716">Sensory transduction</keyword>
<comment type="caution">
    <text evidence="4">The sequence shown here is derived from an EMBL/GenBank/DDBJ whole genome shotgun (WGS) entry which is preliminary data.</text>
</comment>
<evidence type="ECO:0000313" key="4">
    <source>
        <dbReference type="EMBL" id="KAF7997067.1"/>
    </source>
</evidence>
<organism evidence="4 5">
    <name type="scientific">Aphidius gifuensis</name>
    <name type="common">Parasitoid wasp</name>
    <dbReference type="NCBI Taxonomy" id="684658"/>
    <lineage>
        <taxon>Eukaryota</taxon>
        <taxon>Metazoa</taxon>
        <taxon>Ecdysozoa</taxon>
        <taxon>Arthropoda</taxon>
        <taxon>Hexapoda</taxon>
        <taxon>Insecta</taxon>
        <taxon>Pterygota</taxon>
        <taxon>Neoptera</taxon>
        <taxon>Endopterygota</taxon>
        <taxon>Hymenoptera</taxon>
        <taxon>Apocrita</taxon>
        <taxon>Ichneumonoidea</taxon>
        <taxon>Braconidae</taxon>
        <taxon>Aphidiinae</taxon>
        <taxon>Aphidius</taxon>
    </lineage>
</organism>
<feature type="domain" description="Arrestin C-terminal-like" evidence="3">
    <location>
        <begin position="180"/>
        <end position="315"/>
    </location>
</feature>
<evidence type="ECO:0000256" key="1">
    <source>
        <dbReference type="ARBA" id="ARBA00005298"/>
    </source>
</evidence>
<dbReference type="InterPro" id="IPR014752">
    <property type="entry name" value="Arrestin-like_C"/>
</dbReference>
<dbReference type="Gene3D" id="2.60.40.640">
    <property type="match status" value="2"/>
</dbReference>
<name>A0A835CV41_APHGI</name>
<dbReference type="EMBL" id="JACMRX010000001">
    <property type="protein sequence ID" value="KAF7997067.1"/>
    <property type="molecule type" value="Genomic_DNA"/>
</dbReference>
<evidence type="ECO:0000259" key="3">
    <source>
        <dbReference type="SMART" id="SM01017"/>
    </source>
</evidence>
<comment type="similarity">
    <text evidence="1">Belongs to the arrestin family.</text>
</comment>
<evidence type="ECO:0000313" key="5">
    <source>
        <dbReference type="Proteomes" id="UP000639338"/>
    </source>
</evidence>
<dbReference type="InterPro" id="IPR050357">
    <property type="entry name" value="Arrestin_domain-protein"/>
</dbReference>
<sequence length="390" mass="43843">MGLSEFRIEFDNLLKLYFPGDIITGFVFVVTNNNIKKIRDISIQFKGVANTQWKVNMAVANNQGGSSISSIQITGNENYFSVKHSLLGLTSGSSTELNAGVHKYRFSFTLPENLPSSFEHCCGHIRYTAKAIVHRNTWLCDHEVKVPFTVVSHFDLNHYPAALEPYEHKISKSFFSLRCGTAPLKVVTKMPVKGYVPGQTMLITVIVENHSCVLIETIKLSLQKIIIFRTNEFHKTTSRTHRISIEVANTYCGPVEPRDDAIFEKSLLIPSLPPSNLTHCKIIDLKYKLKVEARTHGWHTNLDGSDDVFIGTIPLESFQSSILPPVDLISEPPAYNSLVTLSTPDYLNTPPPSYEEAICLSGEQQIEDNQNTVENDINFVPRYLVYNFTS</sequence>
<reference evidence="4 5" key="1">
    <citation type="submission" date="2020-08" db="EMBL/GenBank/DDBJ databases">
        <title>Aphidius gifuensis genome sequencing and assembly.</title>
        <authorList>
            <person name="Du Z."/>
        </authorList>
    </citation>
    <scope>NUCLEOTIDE SEQUENCE [LARGE SCALE GENOMIC DNA]</scope>
    <source>
        <strain evidence="4">YNYX2018</strain>
        <tissue evidence="4">Adults</tissue>
    </source>
</reference>
<dbReference type="Pfam" id="PF00339">
    <property type="entry name" value="Arrestin_N"/>
    <property type="match status" value="1"/>
</dbReference>
<dbReference type="InterPro" id="IPR011021">
    <property type="entry name" value="Arrestin-like_N"/>
</dbReference>
<dbReference type="Pfam" id="PF02752">
    <property type="entry name" value="Arrestin_C"/>
    <property type="match status" value="1"/>
</dbReference>
<dbReference type="Proteomes" id="UP000639338">
    <property type="component" value="Unassembled WGS sequence"/>
</dbReference>
<dbReference type="SUPFAM" id="SSF81296">
    <property type="entry name" value="E set domains"/>
    <property type="match status" value="2"/>
</dbReference>
<protein>
    <recommendedName>
        <fullName evidence="3">Arrestin C-terminal-like domain-containing protein</fullName>
    </recommendedName>
</protein>
<dbReference type="InterPro" id="IPR011022">
    <property type="entry name" value="Arrestin_C-like"/>
</dbReference>